<dbReference type="AlphaFoldDB" id="C8VVW9"/>
<protein>
    <submittedName>
        <fullName evidence="1">Uncharacterized protein</fullName>
    </submittedName>
</protein>
<dbReference type="HOGENOM" id="CLU_2552688_0_0_9"/>
<evidence type="ECO:0000313" key="2">
    <source>
        <dbReference type="Proteomes" id="UP000002217"/>
    </source>
</evidence>
<reference evidence="1 2" key="1">
    <citation type="journal article" date="2009" name="Stand. Genomic Sci.">
        <title>Complete genome sequence of Desulfotomaculum acetoxidans type strain (5575).</title>
        <authorList>
            <person name="Spring S."/>
            <person name="Lapidus A."/>
            <person name="Schroder M."/>
            <person name="Gleim D."/>
            <person name="Sims D."/>
            <person name="Meincke L."/>
            <person name="Glavina Del Rio T."/>
            <person name="Tice H."/>
            <person name="Copeland A."/>
            <person name="Cheng J.F."/>
            <person name="Lucas S."/>
            <person name="Chen F."/>
            <person name="Nolan M."/>
            <person name="Bruce D."/>
            <person name="Goodwin L."/>
            <person name="Pitluck S."/>
            <person name="Ivanova N."/>
            <person name="Mavromatis K."/>
            <person name="Mikhailova N."/>
            <person name="Pati A."/>
            <person name="Chen A."/>
            <person name="Palaniappan K."/>
            <person name="Land M."/>
            <person name="Hauser L."/>
            <person name="Chang Y.J."/>
            <person name="Jeffries C.D."/>
            <person name="Chain P."/>
            <person name="Saunders E."/>
            <person name="Brettin T."/>
            <person name="Detter J.C."/>
            <person name="Goker M."/>
            <person name="Bristow J."/>
            <person name="Eisen J.A."/>
            <person name="Markowitz V."/>
            <person name="Hugenholtz P."/>
            <person name="Kyrpides N.C."/>
            <person name="Klenk H.P."/>
            <person name="Han C."/>
        </authorList>
    </citation>
    <scope>NUCLEOTIDE SEQUENCE [LARGE SCALE GENOMIC DNA]</scope>
    <source>
        <strain evidence="2">ATCC 49208 / DSM 771 / VKM B-1644</strain>
    </source>
</reference>
<evidence type="ECO:0000313" key="1">
    <source>
        <dbReference type="EMBL" id="ACV64256.1"/>
    </source>
</evidence>
<organism evidence="1 2">
    <name type="scientific">Desulfofarcimen acetoxidans (strain ATCC 49208 / DSM 771 / KCTC 5769 / VKM B-1644 / 5575)</name>
    <name type="common">Desulfotomaculum acetoxidans</name>
    <dbReference type="NCBI Taxonomy" id="485916"/>
    <lineage>
        <taxon>Bacteria</taxon>
        <taxon>Bacillati</taxon>
        <taxon>Bacillota</taxon>
        <taxon>Clostridia</taxon>
        <taxon>Eubacteriales</taxon>
        <taxon>Peptococcaceae</taxon>
        <taxon>Desulfofarcimen</taxon>
    </lineage>
</organism>
<proteinExistence type="predicted"/>
<sequence length="82" mass="9378">MTDILANHAESQLEFNRNEDGLSQLVRELNSYKYKRVTVQIKTERFEGVLVYVGQSFVNIISQASLVIIPLKNILIINVPNM</sequence>
<dbReference type="EMBL" id="CP001720">
    <property type="protein sequence ID" value="ACV64256.1"/>
    <property type="molecule type" value="Genomic_DNA"/>
</dbReference>
<keyword evidence="2" id="KW-1185">Reference proteome</keyword>
<accession>C8VVW9</accession>
<dbReference type="Proteomes" id="UP000002217">
    <property type="component" value="Chromosome"/>
</dbReference>
<dbReference type="KEGG" id="dae:Dtox_3540"/>
<name>C8VVW9_DESAS</name>
<dbReference type="STRING" id="485916.Dtox_3540"/>
<gene>
    <name evidence="1" type="ordered locus">Dtox_3540</name>
</gene>